<dbReference type="Proteomes" id="UP000069697">
    <property type="component" value="Unassembled WGS sequence"/>
</dbReference>
<proteinExistence type="predicted"/>
<organism evidence="2 3">
    <name type="scientific">Paenibacillus amylolyticus</name>
    <dbReference type="NCBI Taxonomy" id="1451"/>
    <lineage>
        <taxon>Bacteria</taxon>
        <taxon>Bacillati</taxon>
        <taxon>Bacillota</taxon>
        <taxon>Bacilli</taxon>
        <taxon>Bacillales</taxon>
        <taxon>Paenibacillaceae</taxon>
        <taxon>Paenibacillus</taxon>
    </lineage>
</organism>
<name>A0A117I1Y2_PAEAM</name>
<evidence type="ECO:0000259" key="1">
    <source>
        <dbReference type="Pfam" id="PF05076"/>
    </source>
</evidence>
<feature type="domain" description="Suppressor of fused-like" evidence="1">
    <location>
        <begin position="45"/>
        <end position="200"/>
    </location>
</feature>
<gene>
    <name evidence="2" type="ORF">PAHA3_3028</name>
</gene>
<evidence type="ECO:0000313" key="2">
    <source>
        <dbReference type="EMBL" id="GAS82954.1"/>
    </source>
</evidence>
<dbReference type="EMBL" id="BCNV01000001">
    <property type="protein sequence ID" value="GAS82954.1"/>
    <property type="molecule type" value="Genomic_DNA"/>
</dbReference>
<dbReference type="InterPro" id="IPR020941">
    <property type="entry name" value="SUFU-like_domain"/>
</dbReference>
<dbReference type="AlphaFoldDB" id="A0A117I1Y2"/>
<accession>A0A117I1Y2</accession>
<protein>
    <recommendedName>
        <fullName evidence="1">Suppressor of fused-like domain-containing protein</fullName>
    </recommendedName>
</protein>
<dbReference type="Pfam" id="PF05076">
    <property type="entry name" value="SUFU"/>
    <property type="match status" value="1"/>
</dbReference>
<reference evidence="3" key="2">
    <citation type="submission" date="2016-01" db="EMBL/GenBank/DDBJ databases">
        <title>Draft Genome Sequence of Paenibacillus amylolyticus Heshi-A3 that Was Isolated from Fermented Rice Bran with Aging Salted Mackerel, Which Was Named Heshiko as Traditional Fermented Seafood in Japan.</title>
        <authorList>
            <person name="Akuzawa S."/>
            <person name="Nakagawa J."/>
            <person name="Kanekatsu T."/>
            <person name="Kubota E."/>
            <person name="Ohtake R."/>
            <person name="Suzuki T."/>
            <person name="Kanesaki Y."/>
        </authorList>
    </citation>
    <scope>NUCLEOTIDE SEQUENCE [LARGE SCALE GENOMIC DNA]</scope>
    <source>
        <strain evidence="3">Heshi-A3</strain>
    </source>
</reference>
<evidence type="ECO:0000313" key="3">
    <source>
        <dbReference type="Proteomes" id="UP000069697"/>
    </source>
</evidence>
<sequence>MALEQLSKEERFSLDIRRTFLLGAYMNEWGVPELRIVLSKPDRNIHVEIYYFPATIQSGIARFVTVGLSQATRPSGELVAAEWMLALQPDLGGEEVERVNTYLVDLISHHIENVPNSTVPRVMESSELALARWNANAFLIDELRGEKESLEQIHVGHETVALLWAVPITSFEANLLLTKGLDEFDAWIESSQYSIVDPCRP</sequence>
<reference evidence="2 3" key="1">
    <citation type="journal article" date="2016" name="Genome Announc.">
        <title>Draft Genome Sequence of Paenibacillus amylolyticus Heshi-A3, Isolated from Fermented Rice Bran in a Japanese Fermented Seafood Dish.</title>
        <authorList>
            <person name="Akuzawa S."/>
            <person name="Nagaoka J."/>
            <person name="Kanekatsu M."/>
            <person name="Kubota E."/>
            <person name="Ohtake R."/>
            <person name="Suzuki T."/>
            <person name="Kanesaki Y."/>
        </authorList>
    </citation>
    <scope>NUCLEOTIDE SEQUENCE [LARGE SCALE GENOMIC DNA]</scope>
    <source>
        <strain evidence="2 3">Heshi-A3</strain>
    </source>
</reference>
<dbReference type="RefSeq" id="WP_062835392.1">
    <property type="nucleotide sequence ID" value="NZ_BCNV01000001.1"/>
</dbReference>
<comment type="caution">
    <text evidence="2">The sequence shown here is derived from an EMBL/GenBank/DDBJ whole genome shotgun (WGS) entry which is preliminary data.</text>
</comment>